<sequence length="1133" mass="129637">MITDIHSEDRLVQATFANHLHDVLGWESIFAHNAETFGPSGTLGRANEREVVLIRDLRAAVQRLNPDLPDSVYEQAVEKLTRVDFTRSLIQHNKEYHTFIRTGVPVEWRDAGGQVRHARARVIDFLNPANNRFLAVRELKIQGLRVPHYNRRADLVCFVNGLPLVFIELKAVYLNMRAGYDNNLTDYLSETSINHAFHHNAFLIVSNGDRARYGSITSKWEHFVEWKRNDEKERGSVEAEVLLNGMLAKERLLDLVENFILFDDSRPGGTRKIVARNHQVLGVNNAISSVKSQELLKEEFPLELRLRHRVSIEIESTESETPKLIATQQRKARERSELPALIERAHPDLGRLGVFWHTQGSGKSYSMVMFTEKVRRHVPGNFTFVIMTDREDLDDQIWRTFVGCGMVDPNTTPRANSGKDLKTALEQNHSFVFTLIHKFNQPVDEKEPYSERDDIIVISDEAHRTQSGKFARNMRLALPNASFIGFTGTPLFKYDHLTKRIFGGYISRYDFKRSEEDQSTVKLIYENRGEKLGIARLDLNDRIAEKIEQAGLDADQEALLDKLLGQDYEVITADDRLDKLAVDFVNHCSTRWECGKSLLVCIDKITCARMFQRIKPRWNARLTNLQALIQAKECELATTTDTDQRETLTKALEKLRGQTGWMQNTIIEIIISEAQNEVRDFAKWGFDIIPHRMVIKNGFETPDGKRVNIEDAFKNDQHPFRIAIVCAMWLTGFDVECLQTLYIDKPLKAHTLMQAIARANRIYPGKDSGVIVDYNGMLKSLRAALADYALGEGGEGGETDPAIPLEEYVPALVEAIEAAEKHLRDLGFEPNRLTGSTGFARIAALRDAVDALYTTDEAKRRYEIMARAVFSRMKTLILEPSIRPYYIRHDNIEAIYKKLNERRDTADVTEVLKEIYKIVNDAIRTQAPGDDQADGLTVDLSQIDFEKLRDEFAKKVKRKHSALQAIRELVEQKLAQMLARNPTRMDYYKQYQMIVADYNREKDRATVEETFAKVVNLVAGMDDELQRHVREGLSEEELTFFDLLLKENITKVDREKLKQASKGLLASLKVHLASMPTWTKNVATQADVKMFILDNLYMSLPRPPFTEEETNVLANNLYSFVYQQSVRGPVMAA</sequence>
<dbReference type="NCBIfam" id="TIGR00348">
    <property type="entry name" value="hsdR"/>
    <property type="match status" value="1"/>
</dbReference>
<name>A0A8G2C6C6_DESNO</name>
<comment type="similarity">
    <text evidence="2 10">Belongs to the HsdR family.</text>
</comment>
<dbReference type="Pfam" id="PF18766">
    <property type="entry name" value="SWI2_SNF2"/>
    <property type="match status" value="1"/>
</dbReference>
<dbReference type="Pfam" id="PF11867">
    <property type="entry name" value="T1RH-like_C"/>
    <property type="match status" value="1"/>
</dbReference>
<reference evidence="12 13" key="1">
    <citation type="submission" date="2016-10" db="EMBL/GenBank/DDBJ databases">
        <authorList>
            <person name="Varghese N."/>
            <person name="Submissions S."/>
        </authorList>
    </citation>
    <scope>NUCLEOTIDE SEQUENCE [LARGE SCALE GENOMIC DNA]</scope>
    <source>
        <strain evidence="12 13">DSM 1741</strain>
    </source>
</reference>
<evidence type="ECO:0000259" key="11">
    <source>
        <dbReference type="SMART" id="SM00487"/>
    </source>
</evidence>
<dbReference type="OrthoDB" id="9758243at2"/>
<proteinExistence type="inferred from homology"/>
<dbReference type="Pfam" id="PF22679">
    <property type="entry name" value="T1R_D3-like"/>
    <property type="match status" value="1"/>
</dbReference>
<dbReference type="GO" id="GO:0009035">
    <property type="term" value="F:type I site-specific deoxyribonuclease activity"/>
    <property type="evidence" value="ECO:0007669"/>
    <property type="project" value="UniProtKB-EC"/>
</dbReference>
<dbReference type="SUPFAM" id="SSF52540">
    <property type="entry name" value="P-loop containing nucleoside triphosphate hydrolases"/>
    <property type="match status" value="2"/>
</dbReference>
<dbReference type="Gene3D" id="3.90.1570.50">
    <property type="match status" value="1"/>
</dbReference>
<comment type="function">
    <text evidence="10">Subunit R is required for both nuclease and ATPase activities, but not for modification.</text>
</comment>
<evidence type="ECO:0000256" key="6">
    <source>
        <dbReference type="ARBA" id="ARBA00022759"/>
    </source>
</evidence>
<dbReference type="CDD" id="cd18800">
    <property type="entry name" value="SF2_C_EcoR124I-like"/>
    <property type="match status" value="1"/>
</dbReference>
<dbReference type="SMART" id="SM00487">
    <property type="entry name" value="DEXDc"/>
    <property type="match status" value="1"/>
</dbReference>
<dbReference type="InterPro" id="IPR004473">
    <property type="entry name" value="Restrct_endonuc_typeI_HsdR"/>
</dbReference>
<keyword evidence="4 10" id="KW-0547">Nucleotide-binding</keyword>
<dbReference type="GO" id="GO:0003677">
    <property type="term" value="F:DNA binding"/>
    <property type="evidence" value="ECO:0007669"/>
    <property type="project" value="UniProtKB-KW"/>
</dbReference>
<dbReference type="InterPro" id="IPR027417">
    <property type="entry name" value="P-loop_NTPase"/>
</dbReference>
<dbReference type="AlphaFoldDB" id="A0A8G2C6C6"/>
<keyword evidence="9 10" id="KW-0238">DNA-binding</keyword>
<comment type="caution">
    <text evidence="12">The sequence shown here is derived from an EMBL/GenBank/DDBJ whole genome shotgun (WGS) entry which is preliminary data.</text>
</comment>
<evidence type="ECO:0000256" key="3">
    <source>
        <dbReference type="ARBA" id="ARBA00022722"/>
    </source>
</evidence>
<dbReference type="InterPro" id="IPR051268">
    <property type="entry name" value="Type-I_R_enzyme_R_subunit"/>
</dbReference>
<evidence type="ECO:0000256" key="9">
    <source>
        <dbReference type="ARBA" id="ARBA00023125"/>
    </source>
</evidence>
<comment type="subunit">
    <text evidence="10">The type I restriction/modification system is composed of three polypeptides R, M and S.</text>
</comment>
<dbReference type="InterPro" id="IPR021810">
    <property type="entry name" value="T1RH-like_C"/>
</dbReference>
<keyword evidence="3" id="KW-0540">Nuclease</keyword>
<keyword evidence="8 10" id="KW-0067">ATP-binding</keyword>
<dbReference type="GO" id="GO:0009307">
    <property type="term" value="P:DNA restriction-modification system"/>
    <property type="evidence" value="ECO:0007669"/>
    <property type="project" value="UniProtKB-KW"/>
</dbReference>
<gene>
    <name evidence="12" type="ORF">SAMN05421830_1273</name>
</gene>
<keyword evidence="5 10" id="KW-0680">Restriction system</keyword>
<protein>
    <recommendedName>
        <fullName evidence="10">Type I restriction enzyme endonuclease subunit</fullName>
        <shortName evidence="10">R protein</shortName>
        <ecNumber evidence="10">3.1.21.3</ecNumber>
    </recommendedName>
</protein>
<dbReference type="InterPro" id="IPR055180">
    <property type="entry name" value="HsdR_RecA-like_helicase_dom_2"/>
</dbReference>
<dbReference type="EC" id="3.1.21.3" evidence="10"/>
<evidence type="ECO:0000256" key="2">
    <source>
        <dbReference type="ARBA" id="ARBA00008598"/>
    </source>
</evidence>
<dbReference type="Gene3D" id="3.40.50.300">
    <property type="entry name" value="P-loop containing nucleotide triphosphate hydrolases"/>
    <property type="match status" value="2"/>
</dbReference>
<evidence type="ECO:0000256" key="1">
    <source>
        <dbReference type="ARBA" id="ARBA00000851"/>
    </source>
</evidence>
<dbReference type="PANTHER" id="PTHR30195:SF15">
    <property type="entry name" value="TYPE I RESTRICTION ENZYME HINDI ENDONUCLEASE SUBUNIT"/>
    <property type="match status" value="1"/>
</dbReference>
<accession>A0A8G2C6C6</accession>
<dbReference type="InterPro" id="IPR007409">
    <property type="entry name" value="Restrct_endonuc_type1_HsdR_N"/>
</dbReference>
<evidence type="ECO:0000256" key="4">
    <source>
        <dbReference type="ARBA" id="ARBA00022741"/>
    </source>
</evidence>
<dbReference type="InterPro" id="IPR014001">
    <property type="entry name" value="Helicase_ATP-bd"/>
</dbReference>
<keyword evidence="13" id="KW-1185">Reference proteome</keyword>
<evidence type="ECO:0000313" key="13">
    <source>
        <dbReference type="Proteomes" id="UP000199581"/>
    </source>
</evidence>
<evidence type="ECO:0000256" key="8">
    <source>
        <dbReference type="ARBA" id="ARBA00022840"/>
    </source>
</evidence>
<dbReference type="EMBL" id="FOTO01000027">
    <property type="protein sequence ID" value="SFM24364.1"/>
    <property type="molecule type" value="Genomic_DNA"/>
</dbReference>
<dbReference type="PANTHER" id="PTHR30195">
    <property type="entry name" value="TYPE I SITE-SPECIFIC DEOXYRIBONUCLEASE PROTEIN SUBUNIT M AND R"/>
    <property type="match status" value="1"/>
</dbReference>
<evidence type="ECO:0000313" key="12">
    <source>
        <dbReference type="EMBL" id="SFM24364.1"/>
    </source>
</evidence>
<keyword evidence="7 10" id="KW-0378">Hydrolase</keyword>
<dbReference type="Pfam" id="PF04313">
    <property type="entry name" value="HSDR_N"/>
    <property type="match status" value="1"/>
</dbReference>
<feature type="domain" description="Helicase ATP-binding" evidence="11">
    <location>
        <begin position="320"/>
        <end position="524"/>
    </location>
</feature>
<dbReference type="Proteomes" id="UP000199581">
    <property type="component" value="Unassembled WGS sequence"/>
</dbReference>
<comment type="catalytic activity">
    <reaction evidence="1 10">
        <text>Endonucleolytic cleavage of DNA to give random double-stranded fragments with terminal 5'-phosphates, ATP is simultaneously hydrolyzed.</text>
        <dbReference type="EC" id="3.1.21.3"/>
    </reaction>
</comment>
<dbReference type="CDD" id="cd22332">
    <property type="entry name" value="HsdR_N"/>
    <property type="match status" value="1"/>
</dbReference>
<evidence type="ECO:0000256" key="5">
    <source>
        <dbReference type="ARBA" id="ARBA00022747"/>
    </source>
</evidence>
<evidence type="ECO:0000256" key="10">
    <source>
        <dbReference type="RuleBase" id="RU364115"/>
    </source>
</evidence>
<keyword evidence="6" id="KW-0255">Endonuclease</keyword>
<dbReference type="GO" id="GO:0005524">
    <property type="term" value="F:ATP binding"/>
    <property type="evidence" value="ECO:0007669"/>
    <property type="project" value="UniProtKB-KW"/>
</dbReference>
<evidence type="ECO:0000256" key="7">
    <source>
        <dbReference type="ARBA" id="ARBA00022801"/>
    </source>
</evidence>
<organism evidence="12 13">
    <name type="scientific">Desulfomicrobium norvegicum (strain DSM 1741 / NCIMB 8310)</name>
    <name type="common">Desulfovibrio baculatus (strain Norway 4)</name>
    <name type="synonym">Desulfovibrio desulfuricans (strain Norway 4)</name>
    <dbReference type="NCBI Taxonomy" id="52561"/>
    <lineage>
        <taxon>Bacteria</taxon>
        <taxon>Pseudomonadati</taxon>
        <taxon>Thermodesulfobacteriota</taxon>
        <taxon>Desulfovibrionia</taxon>
        <taxon>Desulfovibrionales</taxon>
        <taxon>Desulfomicrobiaceae</taxon>
        <taxon>Desulfomicrobium</taxon>
    </lineage>
</organism>
<dbReference type="InterPro" id="IPR040980">
    <property type="entry name" value="SWI2_SNF2"/>
</dbReference>
<dbReference type="RefSeq" id="WP_092194709.1">
    <property type="nucleotide sequence ID" value="NZ_FOTO01000027.1"/>
</dbReference>